<comment type="caution">
    <text evidence="2">The sequence shown here is derived from an EMBL/GenBank/DDBJ whole genome shotgun (WGS) entry which is preliminary data.</text>
</comment>
<dbReference type="EMBL" id="JACHLR010000007">
    <property type="protein sequence ID" value="MBB4858772.1"/>
    <property type="molecule type" value="Genomic_DNA"/>
</dbReference>
<evidence type="ECO:0000313" key="3">
    <source>
        <dbReference type="Proteomes" id="UP000555448"/>
    </source>
</evidence>
<protein>
    <submittedName>
        <fullName evidence="2">Uncharacterized protein</fullName>
    </submittedName>
</protein>
<evidence type="ECO:0000256" key="1">
    <source>
        <dbReference type="SAM" id="MobiDB-lite"/>
    </source>
</evidence>
<organism evidence="2 3">
    <name type="scientific">Novosphingobium chloroacetimidivorans</name>
    <dbReference type="NCBI Taxonomy" id="1428314"/>
    <lineage>
        <taxon>Bacteria</taxon>
        <taxon>Pseudomonadati</taxon>
        <taxon>Pseudomonadota</taxon>
        <taxon>Alphaproteobacteria</taxon>
        <taxon>Sphingomonadales</taxon>
        <taxon>Sphingomonadaceae</taxon>
        <taxon>Novosphingobium</taxon>
    </lineage>
</organism>
<dbReference type="AlphaFoldDB" id="A0A7W7NX54"/>
<keyword evidence="3" id="KW-1185">Reference proteome</keyword>
<dbReference type="Proteomes" id="UP000555448">
    <property type="component" value="Unassembled WGS sequence"/>
</dbReference>
<proteinExistence type="predicted"/>
<accession>A0A7W7NX54</accession>
<reference evidence="2 3" key="1">
    <citation type="submission" date="2020-08" db="EMBL/GenBank/DDBJ databases">
        <title>Functional genomics of gut bacteria from endangered species of beetles.</title>
        <authorList>
            <person name="Carlos-Shanley C."/>
        </authorList>
    </citation>
    <scope>NUCLEOTIDE SEQUENCE [LARGE SCALE GENOMIC DNA]</scope>
    <source>
        <strain evidence="2 3">S00245</strain>
    </source>
</reference>
<gene>
    <name evidence="2" type="ORF">HNO88_002098</name>
</gene>
<name>A0A7W7NX54_9SPHN</name>
<feature type="region of interest" description="Disordered" evidence="1">
    <location>
        <begin position="26"/>
        <end position="51"/>
    </location>
</feature>
<sequence>MESRLRSLHAAPGGIRWSELLKSLTAANPETPPNSIRGATHQLYMRHSGEL</sequence>
<evidence type="ECO:0000313" key="2">
    <source>
        <dbReference type="EMBL" id="MBB4858772.1"/>
    </source>
</evidence>